<dbReference type="AlphaFoldDB" id="A0A2A4CN06"/>
<evidence type="ECO:0000313" key="2">
    <source>
        <dbReference type="Proteomes" id="UP000243507"/>
    </source>
</evidence>
<accession>A0A2A4CN06</accession>
<comment type="caution">
    <text evidence="1">The sequence shown here is derived from an EMBL/GenBank/DDBJ whole genome shotgun (WGS) entry which is preliminary data.</text>
</comment>
<evidence type="ECO:0000313" key="1">
    <source>
        <dbReference type="EMBL" id="PCD76631.1"/>
    </source>
</evidence>
<gene>
    <name evidence="1" type="ORF">CLN94_08530</name>
</gene>
<proteinExistence type="predicted"/>
<protein>
    <submittedName>
        <fullName evidence="1">Uncharacterized protein</fullName>
    </submittedName>
</protein>
<name>A0A2A4CN06_9RHOB</name>
<dbReference type="EMBL" id="NTJD01000005">
    <property type="protein sequence ID" value="PCD76631.1"/>
    <property type="molecule type" value="Genomic_DNA"/>
</dbReference>
<dbReference type="Proteomes" id="UP000243507">
    <property type="component" value="Unassembled WGS sequence"/>
</dbReference>
<organism evidence="1 2">
    <name type="scientific">Pseudothioclava arenosa</name>
    <dbReference type="NCBI Taxonomy" id="1795308"/>
    <lineage>
        <taxon>Bacteria</taxon>
        <taxon>Pseudomonadati</taxon>
        <taxon>Pseudomonadota</taxon>
        <taxon>Alphaproteobacteria</taxon>
        <taxon>Rhodobacterales</taxon>
        <taxon>Paracoccaceae</taxon>
        <taxon>Pseudothioclava</taxon>
    </lineage>
</organism>
<reference evidence="1 2" key="1">
    <citation type="submission" date="2017-09" db="EMBL/GenBank/DDBJ databases">
        <title>A multilocus sequence analysis scheme for characterization of bacteria in the genus Thioclava.</title>
        <authorList>
            <person name="Liu Y."/>
            <person name="Shao Z."/>
        </authorList>
    </citation>
    <scope>NUCLEOTIDE SEQUENCE [LARGE SCALE GENOMIC DNA]</scope>
    <source>
        <strain evidence="1 2">CAU 1312</strain>
    </source>
</reference>
<keyword evidence="2" id="KW-1185">Reference proteome</keyword>
<dbReference type="RefSeq" id="WP_096433179.1">
    <property type="nucleotide sequence ID" value="NZ_NTJD01000005.1"/>
</dbReference>
<sequence>MKRGIFTIFKHVVLGSVIASRAVASVVPMHDPKSGSGDTWTNMRREMESREPSTVRAALQHWIGNDGHNLALRDAIEQSYQVAGMENAEEVDTFWMELIRARGDASMIAMFLEVRGAMDMSAPRTREQYLKDWLYKTGGAYDCGGNCGEGVGNGGGNGTPNEGGGVGPGKP</sequence>